<protein>
    <recommendedName>
        <fullName evidence="4">BD-FAE-like domain-containing protein</fullName>
    </recommendedName>
</protein>
<dbReference type="OMA" id="MANQKWI"/>
<dbReference type="GeneID" id="31361614"/>
<sequence length="657" mass="74547">MEKVVGKLIYLYNIFQIMSTPTVIHDLQFLYSQVSFVLGIMVSFIYLSLSLCATIAAVFGANKGPLSKNTFVVRFGFIPGVIGSELSLHFVLLMSLITVICWKVNLFVYFIPRLGLFIMTVSSCFLIKTYFGGFKTAAPAKRVMDAFCGVPANQNFQKKPFSFSNILVSIRSFQQRTFQAVESFVMSFRKQKIHQHSSSTLGDPNPLSFGFWFKMLFFLPKLHFPNVQRIRDIPYGEHSLQAIDIYFHNTCPTSRPILVYVHGGGWRENSGTRANSGLPFIYQMANQKWIVFSIGYRLSPTHKFPTHIQDVKRAITWVRENAIHYGGDIDCMFIAGGSAGGHLATLASLTDGKDFEEFSKGAAAGNSQGVSQLPPQIDNLINQFNNEINSNSNNEQQNTANQAININMNSLKLVDNKPRKSYPPFRACISMYAVYDFTNRNNTFVVDFPAYLSWKNIMPAAYKEIPDLYGMCSPIDQIPSETSTQYFILHGDFDELVPMEESLYFIKRFKETVKNPNITWLEIPGGHHAFDAIYSPRTIYTVHAMYRYLNRVYRQHISDRLQQRKQRQLRERKNLLSLSASSLPTSANHHVISQQQQQQQSSQPNINQPIYQHQQQQLINYNLTNNTDNSLNGQGSIASIASSTSIAQPIPIEHIGK</sequence>
<keyword evidence="3" id="KW-0472">Membrane</keyword>
<dbReference type="PANTHER" id="PTHR48081">
    <property type="entry name" value="AB HYDROLASE SUPERFAMILY PROTEIN C4A8.06C"/>
    <property type="match status" value="1"/>
</dbReference>
<accession>D3BCA5</accession>
<organism evidence="5 6">
    <name type="scientific">Heterostelium pallidum (strain ATCC 26659 / Pp 5 / PN500)</name>
    <name type="common">Cellular slime mold</name>
    <name type="synonym">Polysphondylium pallidum</name>
    <dbReference type="NCBI Taxonomy" id="670386"/>
    <lineage>
        <taxon>Eukaryota</taxon>
        <taxon>Amoebozoa</taxon>
        <taxon>Evosea</taxon>
        <taxon>Eumycetozoa</taxon>
        <taxon>Dictyostelia</taxon>
        <taxon>Acytosteliales</taxon>
        <taxon>Acytosteliaceae</taxon>
        <taxon>Heterostelium</taxon>
    </lineage>
</organism>
<dbReference type="GO" id="GO:0016787">
    <property type="term" value="F:hydrolase activity"/>
    <property type="evidence" value="ECO:0007669"/>
    <property type="project" value="UniProtKB-KW"/>
</dbReference>
<dbReference type="PANTHER" id="PTHR48081:SF33">
    <property type="entry name" value="KYNURENINE FORMAMIDASE"/>
    <property type="match status" value="1"/>
</dbReference>
<dbReference type="Pfam" id="PF20434">
    <property type="entry name" value="BD-FAE"/>
    <property type="match status" value="1"/>
</dbReference>
<evidence type="ECO:0000256" key="2">
    <source>
        <dbReference type="SAM" id="MobiDB-lite"/>
    </source>
</evidence>
<dbReference type="EMBL" id="ADBJ01000027">
    <property type="protein sequence ID" value="EFA80895.1"/>
    <property type="molecule type" value="Genomic_DNA"/>
</dbReference>
<gene>
    <name evidence="5" type="ORF">PPL_06130</name>
</gene>
<dbReference type="Gene3D" id="3.40.50.1820">
    <property type="entry name" value="alpha/beta hydrolase"/>
    <property type="match status" value="1"/>
</dbReference>
<evidence type="ECO:0000313" key="6">
    <source>
        <dbReference type="Proteomes" id="UP000001396"/>
    </source>
</evidence>
<dbReference type="AlphaFoldDB" id="D3BCA5"/>
<dbReference type="RefSeq" id="XP_020433014.1">
    <property type="nucleotide sequence ID" value="XM_020576994.1"/>
</dbReference>
<feature type="region of interest" description="Disordered" evidence="2">
    <location>
        <begin position="587"/>
        <end position="606"/>
    </location>
</feature>
<reference evidence="5 6" key="1">
    <citation type="journal article" date="2011" name="Genome Res.">
        <title>Phylogeny-wide analysis of social amoeba genomes highlights ancient origins for complex intercellular communication.</title>
        <authorList>
            <person name="Heidel A.J."/>
            <person name="Lawal H.M."/>
            <person name="Felder M."/>
            <person name="Schilde C."/>
            <person name="Helps N.R."/>
            <person name="Tunggal B."/>
            <person name="Rivero F."/>
            <person name="John U."/>
            <person name="Schleicher M."/>
            <person name="Eichinger L."/>
            <person name="Platzer M."/>
            <person name="Noegel A.A."/>
            <person name="Schaap P."/>
            <person name="Gloeckner G."/>
        </authorList>
    </citation>
    <scope>NUCLEOTIDE SEQUENCE [LARGE SCALE GENOMIC DNA]</scope>
    <source>
        <strain evidence="6">ATCC 26659 / Pp 5 / PN500</strain>
    </source>
</reference>
<dbReference type="InterPro" id="IPR049492">
    <property type="entry name" value="BD-FAE-like_dom"/>
</dbReference>
<dbReference type="Proteomes" id="UP000001396">
    <property type="component" value="Unassembled WGS sequence"/>
</dbReference>
<comment type="caution">
    <text evidence="5">The sequence shown here is derived from an EMBL/GenBank/DDBJ whole genome shotgun (WGS) entry which is preliminary data.</text>
</comment>
<keyword evidence="3" id="KW-0812">Transmembrane</keyword>
<keyword evidence="6" id="KW-1185">Reference proteome</keyword>
<dbReference type="STRING" id="670386.D3BCA5"/>
<proteinExistence type="predicted"/>
<feature type="transmembrane region" description="Helical" evidence="3">
    <location>
        <begin position="71"/>
        <end position="100"/>
    </location>
</feature>
<evidence type="ECO:0000313" key="5">
    <source>
        <dbReference type="EMBL" id="EFA80895.1"/>
    </source>
</evidence>
<name>D3BCA5_HETP5</name>
<feature type="transmembrane region" description="Helical" evidence="3">
    <location>
        <begin position="106"/>
        <end position="127"/>
    </location>
</feature>
<dbReference type="InParanoid" id="D3BCA5"/>
<keyword evidence="3" id="KW-1133">Transmembrane helix</keyword>
<feature type="compositionally biased region" description="Low complexity" evidence="2">
    <location>
        <begin position="592"/>
        <end position="606"/>
    </location>
</feature>
<feature type="domain" description="BD-FAE-like" evidence="4">
    <location>
        <begin position="243"/>
        <end position="506"/>
    </location>
</feature>
<evidence type="ECO:0000256" key="3">
    <source>
        <dbReference type="SAM" id="Phobius"/>
    </source>
</evidence>
<evidence type="ECO:0000259" key="4">
    <source>
        <dbReference type="Pfam" id="PF20434"/>
    </source>
</evidence>
<dbReference type="SUPFAM" id="SSF53474">
    <property type="entry name" value="alpha/beta-Hydrolases"/>
    <property type="match status" value="1"/>
</dbReference>
<dbReference type="InterPro" id="IPR029058">
    <property type="entry name" value="AB_hydrolase_fold"/>
</dbReference>
<evidence type="ECO:0000256" key="1">
    <source>
        <dbReference type="ARBA" id="ARBA00022801"/>
    </source>
</evidence>
<dbReference type="InterPro" id="IPR050300">
    <property type="entry name" value="GDXG_lipolytic_enzyme"/>
</dbReference>
<feature type="transmembrane region" description="Helical" evidence="3">
    <location>
        <begin position="36"/>
        <end position="59"/>
    </location>
</feature>
<keyword evidence="1" id="KW-0378">Hydrolase</keyword>